<dbReference type="PANTHER" id="PTHR42999:SF1">
    <property type="entry name" value="PENTAPEPTIDE REPEAT-CONTAINING PROTEIN"/>
    <property type="match status" value="1"/>
</dbReference>
<dbReference type="InterPro" id="IPR000157">
    <property type="entry name" value="TIR_dom"/>
</dbReference>
<dbReference type="PANTHER" id="PTHR42999">
    <property type="entry name" value="ANTIBIOTIC RESISTANCE PROTEIN MCBG"/>
    <property type="match status" value="1"/>
</dbReference>
<evidence type="ECO:0000259" key="1">
    <source>
        <dbReference type="PROSITE" id="PS50104"/>
    </source>
</evidence>
<dbReference type="Proteomes" id="UP001464555">
    <property type="component" value="Unassembled WGS sequence"/>
</dbReference>
<organism evidence="2 3">
    <name type="scientific">Flavobacterium arundinis</name>
    <dbReference type="NCBI Taxonomy" id="3139143"/>
    <lineage>
        <taxon>Bacteria</taxon>
        <taxon>Pseudomonadati</taxon>
        <taxon>Bacteroidota</taxon>
        <taxon>Flavobacteriia</taxon>
        <taxon>Flavobacteriales</taxon>
        <taxon>Flavobacteriaceae</taxon>
        <taxon>Flavobacterium</taxon>
    </lineage>
</organism>
<dbReference type="Pfam" id="PF13676">
    <property type="entry name" value="TIR_2"/>
    <property type="match status" value="1"/>
</dbReference>
<sequence>MTKKKTNLTITHAAGLIEYLEQNSLKSIKTNIANVFPPKNTIIRKTFRNITFKGDFHSIEFKKVKFKRCEFEGIWGFYCLLQECEFEDCSFRNCRFSHLELDWNAVYFLRCYFRNIEIDEGCAFNLTFDECHLNNCSFISLIPSENIRFYNSNIDDSLFQSMQHYEYDEVVNRDDEFIDILFQDCNLTSTNFHRMDFKNGRFVDSILYKVGFMDCVLETESFILNKELQYGSYASMDFQTILQSEDIGQKTLSYYFNIKNKVNLKEIISGMTTQKNFSTVFISYSFKDSDFAKKIAERLNNHGIRTFIWEKDAPGGKPLEEIMTSNISAHDKLLFIASKNSIRSRACQFELTTARKKQEASWENVFFPISIDNYLFEIKKINIRPIELANEYWENIEEIKRVNTLDFSAFKSKDYSERDFDELVQKIIDGLQINT</sequence>
<accession>A0ABU9HV88</accession>
<dbReference type="PROSITE" id="PS50104">
    <property type="entry name" value="TIR"/>
    <property type="match status" value="1"/>
</dbReference>
<reference evidence="2 3" key="1">
    <citation type="submission" date="2024-04" db="EMBL/GenBank/DDBJ databases">
        <title>Flavobacterium sp. DGU11 16S ribosomal RNA gene Genome sequencing and assembly.</title>
        <authorList>
            <person name="Park S."/>
        </authorList>
    </citation>
    <scope>NUCLEOTIDE SEQUENCE [LARGE SCALE GENOMIC DNA]</scope>
    <source>
        <strain evidence="2 3">DGU11</strain>
    </source>
</reference>
<dbReference type="InterPro" id="IPR035897">
    <property type="entry name" value="Toll_tir_struct_dom_sf"/>
</dbReference>
<keyword evidence="3" id="KW-1185">Reference proteome</keyword>
<comment type="caution">
    <text evidence="2">The sequence shown here is derived from an EMBL/GenBank/DDBJ whole genome shotgun (WGS) entry which is preliminary data.</text>
</comment>
<feature type="domain" description="TIR" evidence="1">
    <location>
        <begin position="276"/>
        <end position="400"/>
    </location>
</feature>
<evidence type="ECO:0000313" key="3">
    <source>
        <dbReference type="Proteomes" id="UP001464555"/>
    </source>
</evidence>
<dbReference type="Gene3D" id="3.40.50.10140">
    <property type="entry name" value="Toll/interleukin-1 receptor homology (TIR) domain"/>
    <property type="match status" value="1"/>
</dbReference>
<dbReference type="EMBL" id="JBBYHR010000002">
    <property type="protein sequence ID" value="MEL1243729.1"/>
    <property type="molecule type" value="Genomic_DNA"/>
</dbReference>
<proteinExistence type="predicted"/>
<gene>
    <name evidence="2" type="ORF">AAEO56_05605</name>
</gene>
<dbReference type="Gene3D" id="2.160.20.80">
    <property type="entry name" value="E3 ubiquitin-protein ligase SopA"/>
    <property type="match status" value="2"/>
</dbReference>
<dbReference type="InterPro" id="IPR052949">
    <property type="entry name" value="PA_immunity-related"/>
</dbReference>
<dbReference type="SUPFAM" id="SSF141571">
    <property type="entry name" value="Pentapeptide repeat-like"/>
    <property type="match status" value="1"/>
</dbReference>
<protein>
    <submittedName>
        <fullName evidence="2">TIR domain-containing protein</fullName>
    </submittedName>
</protein>
<dbReference type="RefSeq" id="WP_341696041.1">
    <property type="nucleotide sequence ID" value="NZ_JBBYHR010000002.1"/>
</dbReference>
<evidence type="ECO:0000313" key="2">
    <source>
        <dbReference type="EMBL" id="MEL1243729.1"/>
    </source>
</evidence>
<dbReference type="SUPFAM" id="SSF52200">
    <property type="entry name" value="Toll/Interleukin receptor TIR domain"/>
    <property type="match status" value="1"/>
</dbReference>
<name>A0ABU9HV88_9FLAO</name>